<evidence type="ECO:0000256" key="2">
    <source>
        <dbReference type="ARBA" id="ARBA00022692"/>
    </source>
</evidence>
<evidence type="ECO:0000256" key="1">
    <source>
        <dbReference type="ARBA" id="ARBA00004167"/>
    </source>
</evidence>
<keyword evidence="4" id="KW-0472">Membrane</keyword>
<dbReference type="PANTHER" id="PTHR36985">
    <property type="entry name" value="TRANSLOCATION AND ASSEMBLY MODULE SUBUNIT TAMB"/>
    <property type="match status" value="1"/>
</dbReference>
<dbReference type="EMBL" id="JBAKFJ010000001">
    <property type="protein sequence ID" value="MEX0386623.1"/>
    <property type="molecule type" value="Genomic_DNA"/>
</dbReference>
<protein>
    <submittedName>
        <fullName evidence="6">Translocation/assembly module TamB domain-containing protein</fullName>
    </submittedName>
</protein>
<comment type="caution">
    <text evidence="6">The sequence shown here is derived from an EMBL/GenBank/DDBJ whole genome shotgun (WGS) entry which is preliminary data.</text>
</comment>
<evidence type="ECO:0000313" key="6">
    <source>
        <dbReference type="EMBL" id="MEX0386623.1"/>
    </source>
</evidence>
<reference evidence="6 7" key="1">
    <citation type="submission" date="2024-02" db="EMBL/GenBank/DDBJ databases">
        <title>New especies of Spiribacter isolated from saline water.</title>
        <authorList>
            <person name="Leon M.J."/>
            <person name="De La Haba R."/>
            <person name="Sanchez-Porro C."/>
            <person name="Ventosa A."/>
        </authorList>
    </citation>
    <scope>NUCLEOTIDE SEQUENCE [LARGE SCALE GENOMIC DNA]</scope>
    <source>
        <strain evidence="7">ag22IC4-227</strain>
    </source>
</reference>
<dbReference type="InterPro" id="IPR007452">
    <property type="entry name" value="TamB_C"/>
</dbReference>
<evidence type="ECO:0000313" key="7">
    <source>
        <dbReference type="Proteomes" id="UP001556653"/>
    </source>
</evidence>
<name>A0ABV3S914_9GAMM</name>
<evidence type="ECO:0000256" key="4">
    <source>
        <dbReference type="ARBA" id="ARBA00023136"/>
    </source>
</evidence>
<sequence length="1006" mass="106251">MPGLRSLLLTLTFGLALGVAWLISTTDGARWLAARGEALVPGLQLSVVSGTLWDGLVLADVAWSADDRRVTAGRLALEWRPDCLLRWQVCIKRLTVVDVEVDWPAAPVGPEKAAEPSAEGGPLDALPERIHLPDLSLPVDVLIEGLRIERVAIRRGGDAGDAPALALSVVDLAARLVDDRLTVEHLDVAGGPGQASLSGEVVSAGAWPVDLRWSVQPDGALTAGESLRVAGRLTGEAADLELSGELSGARTARFDIGLRLLGPSRQVNASIEAEQSRLALDARLNDTLQLDGRFQAPSLEAFWPGLSGGLEGRFEVSGEPLRPSVTGTVTATAIAYQGLALAQADLDADWSAHRGGEIDLQVLGLMRDDTRLGDLRLSLQGEPARHRLVLTADDGPIAARLVARGAMEAGADAWAGTITEATVTAAGRRWRMTGAPSLDIGAERVRLAGHCWVWQDVRVCAEPLLADPDRAQARLRLARMPLALLEPHLPEGFALPGEVTGTAAFDWQRDTGPSARVTLVSADGRIEVPQDRGDGALSLDYDRIVIDADLRPDQANLRLGLASPAIGTGGIVVQTDPSDAARPIDGIVWLDGVPLAPLAATLPQLRRVRGVLQARGELHGTLADPVFRGSLRLADGELLPSALVTPLEAINLTARIDGRVATLAGGFQAGDGEASVDGRLDWEQAELRGRIDLRGEDLAIDVGTLAELTVSPAMSLEITPQTLRLSGELRVPAGELRLDQRAPGAVRVSPDAVLVDDAGEPLVSAEVDAGGRTLESDLRLVLGDAVTFSAQGATGRLGGELRLRQIGAEGAEGEGVLNILDASYEAYGQSLSIRRGRLIFAGPLARPRLDIEAVRESADILAGLRVTGPADDPQVRLFSRPTMPQASILSYLVTGRPPGQGTPSEEALLSRAALSLGVFGGGRMGSAIAEELGVEDFQLEATGQGEDAQVAVSGYLAPNLMVRYGVGVFQPQNTLSLRYYLTGQLYLEAVSGAENALDLFYSFNYD</sequence>
<keyword evidence="7" id="KW-1185">Reference proteome</keyword>
<keyword evidence="3" id="KW-1133">Transmembrane helix</keyword>
<keyword evidence="2" id="KW-0812">Transmembrane</keyword>
<proteinExistence type="predicted"/>
<accession>A0ABV3S914</accession>
<evidence type="ECO:0000256" key="3">
    <source>
        <dbReference type="ARBA" id="ARBA00022989"/>
    </source>
</evidence>
<evidence type="ECO:0000259" key="5">
    <source>
        <dbReference type="Pfam" id="PF04357"/>
    </source>
</evidence>
<dbReference type="PANTHER" id="PTHR36985:SF1">
    <property type="entry name" value="TRANSLOCATION AND ASSEMBLY MODULE SUBUNIT TAMB"/>
    <property type="match status" value="1"/>
</dbReference>
<dbReference type="RefSeq" id="WP_367967089.1">
    <property type="nucleotide sequence ID" value="NZ_JBAKFJ010000001.1"/>
</dbReference>
<dbReference type="Pfam" id="PF04357">
    <property type="entry name" value="TamB"/>
    <property type="match status" value="1"/>
</dbReference>
<gene>
    <name evidence="6" type="ORF">V6X64_06430</name>
</gene>
<feature type="domain" description="Translocation and assembly module TamB C-terminal" evidence="5">
    <location>
        <begin position="669"/>
        <end position="1005"/>
    </location>
</feature>
<dbReference type="Proteomes" id="UP001556653">
    <property type="component" value="Unassembled WGS sequence"/>
</dbReference>
<organism evidence="6 7">
    <name type="scientific">Spiribacter onubensis</name>
    <dbReference type="NCBI Taxonomy" id="3122420"/>
    <lineage>
        <taxon>Bacteria</taxon>
        <taxon>Pseudomonadati</taxon>
        <taxon>Pseudomonadota</taxon>
        <taxon>Gammaproteobacteria</taxon>
        <taxon>Chromatiales</taxon>
        <taxon>Ectothiorhodospiraceae</taxon>
        <taxon>Spiribacter</taxon>
    </lineage>
</organism>
<comment type="subcellular location">
    <subcellularLocation>
        <location evidence="1">Membrane</location>
        <topology evidence="1">Single-pass membrane protein</topology>
    </subcellularLocation>
</comment>